<proteinExistence type="predicted"/>
<evidence type="ECO:0000313" key="5">
    <source>
        <dbReference type="Proteomes" id="UP000540079"/>
    </source>
</evidence>
<feature type="transmembrane region" description="Helical" evidence="1">
    <location>
        <begin position="130"/>
        <end position="148"/>
    </location>
</feature>
<protein>
    <submittedName>
        <fullName evidence="4">DUF2238 domain-containing protein</fullName>
    </submittedName>
</protein>
<feature type="transmembrane region" description="Helical" evidence="1">
    <location>
        <begin position="181"/>
        <end position="198"/>
    </location>
</feature>
<dbReference type="InterPro" id="IPR058534">
    <property type="entry name" value="YjdF"/>
</dbReference>
<name>A0A849CS56_PASMD</name>
<dbReference type="RefSeq" id="WP_005724957.1">
    <property type="nucleotide sequence ID" value="NZ_AP025519.1"/>
</dbReference>
<dbReference type="PIRSF" id="PIRSF020606">
    <property type="entry name" value="UCP020606"/>
    <property type="match status" value="1"/>
</dbReference>
<dbReference type="Pfam" id="PF09997">
    <property type="entry name" value="DUF2238"/>
    <property type="match status" value="1"/>
</dbReference>
<dbReference type="Proteomes" id="UP000540079">
    <property type="component" value="Unassembled WGS sequence"/>
</dbReference>
<dbReference type="Proteomes" id="UP001182304">
    <property type="component" value="Unassembled WGS sequence"/>
</dbReference>
<gene>
    <name evidence="4" type="ORF">C2800_07460</name>
    <name evidence="2" type="ORF">NM948_02940</name>
    <name evidence="3" type="ORF">NQF69_04935</name>
</gene>
<dbReference type="Proteomes" id="UP001145481">
    <property type="component" value="Unassembled WGS sequence"/>
</dbReference>
<feature type="transmembrane region" description="Helical" evidence="1">
    <location>
        <begin position="32"/>
        <end position="53"/>
    </location>
</feature>
<dbReference type="OMA" id="PFDWFNQ"/>
<dbReference type="EMBL" id="JANIEN010000004">
    <property type="protein sequence ID" value="MDT3452121.1"/>
    <property type="molecule type" value="Genomic_DNA"/>
</dbReference>
<feature type="transmembrane region" description="Helical" evidence="1">
    <location>
        <begin position="7"/>
        <end position="26"/>
    </location>
</feature>
<reference evidence="3" key="3">
    <citation type="submission" date="2022-07" db="EMBL/GenBank/DDBJ databases">
        <title>Sequence of Pasteurella multocoda 17BRD-035.</title>
        <authorList>
            <person name="Roy Chowdhury P."/>
            <person name="Alhamami T."/>
            <person name="Trott D.J."/>
            <person name="Djordvevic S.P."/>
        </authorList>
    </citation>
    <scope>NUCLEOTIDE SEQUENCE</scope>
    <source>
        <strain evidence="3">17BRD-035</strain>
    </source>
</reference>
<dbReference type="EMBL" id="JANJHC010000004">
    <property type="protein sequence ID" value="MDA5622514.1"/>
    <property type="molecule type" value="Genomic_DNA"/>
</dbReference>
<organism evidence="4 5">
    <name type="scientific">Pasteurella multocida</name>
    <dbReference type="NCBI Taxonomy" id="747"/>
    <lineage>
        <taxon>Bacteria</taxon>
        <taxon>Pseudomonadati</taxon>
        <taxon>Pseudomonadota</taxon>
        <taxon>Gammaproteobacteria</taxon>
        <taxon>Pasteurellales</taxon>
        <taxon>Pasteurellaceae</taxon>
        <taxon>Pasteurella</taxon>
    </lineage>
</organism>
<dbReference type="EMBL" id="PPVL01000006">
    <property type="protein sequence ID" value="NNI79250.1"/>
    <property type="molecule type" value="Genomic_DNA"/>
</dbReference>
<dbReference type="KEGG" id="pmul:DR93_56"/>
<accession>A0A849CS56</accession>
<evidence type="ECO:0000313" key="4">
    <source>
        <dbReference type="EMBL" id="NNI79250.1"/>
    </source>
</evidence>
<feature type="transmembrane region" description="Helical" evidence="1">
    <location>
        <begin position="60"/>
        <end position="80"/>
    </location>
</feature>
<dbReference type="InterPro" id="IPR014509">
    <property type="entry name" value="YjdF-like"/>
</dbReference>
<keyword evidence="1" id="KW-0472">Membrane</keyword>
<feature type="transmembrane region" description="Helical" evidence="1">
    <location>
        <begin position="106"/>
        <end position="123"/>
    </location>
</feature>
<evidence type="ECO:0000313" key="2">
    <source>
        <dbReference type="EMBL" id="MDA5622514.1"/>
    </source>
</evidence>
<evidence type="ECO:0000256" key="1">
    <source>
        <dbReference type="SAM" id="Phobius"/>
    </source>
</evidence>
<reference evidence="4 5" key="1">
    <citation type="journal article" date="2018" name="Front. Microbiol.">
        <title>Genetic and Phylogenetic Characteristics of Pasteurella multocida Isolates From Different Host Species.</title>
        <authorList>
            <person name="Peng Z."/>
            <person name="Liang W."/>
            <person name="Wang F."/>
            <person name="Xu Z."/>
            <person name="Xie Z."/>
            <person name="Lian Z."/>
            <person name="Hua L."/>
            <person name="Zhou R."/>
            <person name="Chen H."/>
            <person name="Wu B."/>
        </authorList>
    </citation>
    <scope>NUCLEOTIDE SEQUENCE [LARGE SCALE GENOMIC DNA]</scope>
    <source>
        <strain evidence="4 5">HNA06</strain>
    </source>
</reference>
<comment type="caution">
    <text evidence="4">The sequence shown here is derived from an EMBL/GenBank/DDBJ whole genome shotgun (WGS) entry which is preliminary data.</text>
</comment>
<sequence>MSLTTKQVFPWLLALVVLVIAIWSSIEPVSRAVWYAEVLPIFLVFLALVVSYSRFQFSNLAYFLMSLWMVLHLIGAHYTFEQVPFEWANRLLAPWLGEGRNHFDRVAHYVIGFYSFPMAEWLLRRRLCGPILAGFFALFFIMSIAAGYELIEWQYAVIAGGEEGIAFLGSQGDQWDAQKDILADTFGALSALALFYLVRTDKTCA</sequence>
<evidence type="ECO:0000313" key="3">
    <source>
        <dbReference type="EMBL" id="MDT3452121.1"/>
    </source>
</evidence>
<keyword evidence="1" id="KW-0812">Transmembrane</keyword>
<dbReference type="AlphaFoldDB" id="A0A849CS56"/>
<keyword evidence="1" id="KW-1133">Transmembrane helix</keyword>
<reference evidence="2" key="2">
    <citation type="submission" date="2022-07" db="EMBL/GenBank/DDBJ databases">
        <title>Genome-based characterization of novel serogroup A variants of Pasteurella multocida.</title>
        <authorList>
            <person name="Prajapati A."/>
            <person name="Yogisharadhya R."/>
            <person name="Mohanty N."/>
            <person name="Chanda M."/>
            <person name="Mendem S.K."/>
            <person name="Siddaramappa S."/>
            <person name="Shivachandra S.B."/>
        </authorList>
    </citation>
    <scope>NUCLEOTIDE SEQUENCE</scope>
    <source>
        <strain evidence="2">NIVEDIPm19</strain>
    </source>
</reference>